<evidence type="ECO:0000256" key="6">
    <source>
        <dbReference type="ARBA" id="ARBA00022840"/>
    </source>
</evidence>
<sequence length="606" mass="67121">MSTQPQPRHRGPHGPGPRLGVPTEKVDLRASWGRILGFNKKFIPMIVVAVIAAAFGSVLMILGPDRLKEITNLIAEGFMTGIDMNRIWDIVRALIIMYAGSFVLSFLQHWLLATVNQRISQSLRSAIQAKIHRLPMAYFNGVSTGDVLSRMTNDIDTIGQSFNQAIGMLFTSVAMFVGALVMMLKTNLTMTAAAAIASLVGFLLMQFIMKHSQHYFTDQQRDLGDINGHVEEIFTNHTTVKVYNEAANEAKAFDKMNEHLRQSAFRAQGMSGLMMPLMQFIGNFGYVAVCVTGAWLAIDGQIKVGVIVAFMLYVRYFTQPLSQIAQAFQSLQLAGAAGNRVFDFLGADDMPDEADKQKSLPKIEGAVAFDHVQFGYSPDKIIIHDFSASAKPGQKIAIVGPTGAGKTTLINLLMRFYEVDSGRITIDGIDTRDMTREQVHDQFCMVLQETWLFEGTLRENLTFGTDGISDGQLDQVCRAVGLDHFVATLPKGYDTMLDDKTELSQGQRQQLTIARAMLENKPMLILDEATSSVDTRTEQQIQRAMDELMTGRTAFVIAHRLSTIRDADLILVLRDGDVVESGTHEELLAQNGFYADLYMSQFDTAA</sequence>
<feature type="domain" description="ABC transporter" evidence="11">
    <location>
        <begin position="367"/>
        <end position="600"/>
    </location>
</feature>
<evidence type="ECO:0000256" key="3">
    <source>
        <dbReference type="ARBA" id="ARBA00022475"/>
    </source>
</evidence>
<evidence type="ECO:0000256" key="1">
    <source>
        <dbReference type="ARBA" id="ARBA00004651"/>
    </source>
</evidence>
<dbReference type="GO" id="GO:0005886">
    <property type="term" value="C:plasma membrane"/>
    <property type="evidence" value="ECO:0007669"/>
    <property type="project" value="UniProtKB-SubCell"/>
</dbReference>
<dbReference type="SUPFAM" id="SSF52540">
    <property type="entry name" value="P-loop containing nucleoside triphosphate hydrolases"/>
    <property type="match status" value="1"/>
</dbReference>
<proteinExistence type="predicted"/>
<comment type="subcellular location">
    <subcellularLocation>
        <location evidence="1">Cell membrane</location>
        <topology evidence="1">Multi-pass membrane protein</topology>
    </subcellularLocation>
</comment>
<evidence type="ECO:0000313" key="13">
    <source>
        <dbReference type="EMBL" id="MSS19527.1"/>
    </source>
</evidence>
<dbReference type="SUPFAM" id="SSF90123">
    <property type="entry name" value="ABC transporter transmembrane region"/>
    <property type="match status" value="1"/>
</dbReference>
<dbReference type="InterPro" id="IPR003439">
    <property type="entry name" value="ABC_transporter-like_ATP-bd"/>
</dbReference>
<accession>A0A7X2NFA9</accession>
<keyword evidence="8 10" id="KW-0472">Membrane</keyword>
<evidence type="ECO:0000256" key="8">
    <source>
        <dbReference type="ARBA" id="ARBA00023136"/>
    </source>
</evidence>
<keyword evidence="6 13" id="KW-0067">ATP-binding</keyword>
<dbReference type="CDD" id="cd18547">
    <property type="entry name" value="ABC_6TM_Tm288_like"/>
    <property type="match status" value="1"/>
</dbReference>
<evidence type="ECO:0000256" key="10">
    <source>
        <dbReference type="SAM" id="Phobius"/>
    </source>
</evidence>
<evidence type="ECO:0000256" key="9">
    <source>
        <dbReference type="SAM" id="MobiDB-lite"/>
    </source>
</evidence>
<dbReference type="SMART" id="SM00382">
    <property type="entry name" value="AAA"/>
    <property type="match status" value="1"/>
</dbReference>
<comment type="caution">
    <text evidence="13">The sequence shown here is derived from an EMBL/GenBank/DDBJ whole genome shotgun (WGS) entry which is preliminary data.</text>
</comment>
<dbReference type="EMBL" id="VUMO01000003">
    <property type="protein sequence ID" value="MSS19527.1"/>
    <property type="molecule type" value="Genomic_DNA"/>
</dbReference>
<dbReference type="GO" id="GO:0015421">
    <property type="term" value="F:ABC-type oligopeptide transporter activity"/>
    <property type="evidence" value="ECO:0007669"/>
    <property type="project" value="TreeGrafter"/>
</dbReference>
<feature type="transmembrane region" description="Helical" evidence="10">
    <location>
        <begin position="165"/>
        <end position="184"/>
    </location>
</feature>
<evidence type="ECO:0000313" key="14">
    <source>
        <dbReference type="Proteomes" id="UP000461754"/>
    </source>
</evidence>
<dbReference type="InterPro" id="IPR011527">
    <property type="entry name" value="ABC1_TM_dom"/>
</dbReference>
<feature type="transmembrane region" description="Helical" evidence="10">
    <location>
        <begin position="42"/>
        <end position="63"/>
    </location>
</feature>
<feature type="transmembrane region" description="Helical" evidence="10">
    <location>
        <begin position="190"/>
        <end position="209"/>
    </location>
</feature>
<protein>
    <submittedName>
        <fullName evidence="13">ABC transporter ATP-binding protein</fullName>
    </submittedName>
</protein>
<dbReference type="FunFam" id="3.40.50.300:FF:000287">
    <property type="entry name" value="Multidrug ABC transporter ATP-binding protein"/>
    <property type="match status" value="1"/>
</dbReference>
<dbReference type="InterPro" id="IPR003593">
    <property type="entry name" value="AAA+_ATPase"/>
</dbReference>
<dbReference type="PROSITE" id="PS50929">
    <property type="entry name" value="ABC_TM1F"/>
    <property type="match status" value="1"/>
</dbReference>
<dbReference type="InterPro" id="IPR036640">
    <property type="entry name" value="ABC1_TM_sf"/>
</dbReference>
<keyword evidence="14" id="KW-1185">Reference proteome</keyword>
<keyword evidence="5" id="KW-0547">Nucleotide-binding</keyword>
<dbReference type="Gene3D" id="3.40.50.300">
    <property type="entry name" value="P-loop containing nucleotide triphosphate hydrolases"/>
    <property type="match status" value="1"/>
</dbReference>
<dbReference type="CDD" id="cd03254">
    <property type="entry name" value="ABCC_Glucan_exporter_like"/>
    <property type="match status" value="1"/>
</dbReference>
<feature type="domain" description="ABC transmembrane type-1" evidence="12">
    <location>
        <begin position="47"/>
        <end position="333"/>
    </location>
</feature>
<evidence type="ECO:0000259" key="11">
    <source>
        <dbReference type="PROSITE" id="PS50893"/>
    </source>
</evidence>
<feature type="region of interest" description="Disordered" evidence="9">
    <location>
        <begin position="1"/>
        <end position="22"/>
    </location>
</feature>
<dbReference type="FunFam" id="1.20.1560.10:FF:000011">
    <property type="entry name" value="Multidrug ABC transporter ATP-binding protein"/>
    <property type="match status" value="1"/>
</dbReference>
<evidence type="ECO:0000259" key="12">
    <source>
        <dbReference type="PROSITE" id="PS50929"/>
    </source>
</evidence>
<keyword evidence="7 10" id="KW-1133">Transmembrane helix</keyword>
<dbReference type="Pfam" id="PF00005">
    <property type="entry name" value="ABC_tran"/>
    <property type="match status" value="1"/>
</dbReference>
<keyword evidence="2" id="KW-0813">Transport</keyword>
<dbReference type="Pfam" id="PF00664">
    <property type="entry name" value="ABC_membrane"/>
    <property type="match status" value="1"/>
</dbReference>
<keyword evidence="3" id="KW-1003">Cell membrane</keyword>
<reference evidence="13 14" key="1">
    <citation type="submission" date="2019-08" db="EMBL/GenBank/DDBJ databases">
        <title>In-depth cultivation of the pig gut microbiome towards novel bacterial diversity and tailored functional studies.</title>
        <authorList>
            <person name="Wylensek D."/>
            <person name="Hitch T.C.A."/>
            <person name="Clavel T."/>
        </authorList>
    </citation>
    <scope>NUCLEOTIDE SEQUENCE [LARGE SCALE GENOMIC DNA]</scope>
    <source>
        <strain evidence="13 14">RF-744-FAT-4</strain>
    </source>
</reference>
<evidence type="ECO:0000256" key="5">
    <source>
        <dbReference type="ARBA" id="ARBA00022741"/>
    </source>
</evidence>
<organism evidence="13 14">
    <name type="scientific">Pseudoramibacter porci</name>
    <dbReference type="NCBI Taxonomy" id="2606631"/>
    <lineage>
        <taxon>Bacteria</taxon>
        <taxon>Bacillati</taxon>
        <taxon>Bacillota</taxon>
        <taxon>Clostridia</taxon>
        <taxon>Eubacteriales</taxon>
        <taxon>Eubacteriaceae</taxon>
        <taxon>Pseudoramibacter</taxon>
    </lineage>
</organism>
<evidence type="ECO:0000256" key="7">
    <source>
        <dbReference type="ARBA" id="ARBA00022989"/>
    </source>
</evidence>
<feature type="transmembrane region" description="Helical" evidence="10">
    <location>
        <begin position="280"/>
        <end position="298"/>
    </location>
</feature>
<dbReference type="PANTHER" id="PTHR43394:SF1">
    <property type="entry name" value="ATP-BINDING CASSETTE SUB-FAMILY B MEMBER 10, MITOCHONDRIAL"/>
    <property type="match status" value="1"/>
</dbReference>
<dbReference type="PROSITE" id="PS50893">
    <property type="entry name" value="ABC_TRANSPORTER_2"/>
    <property type="match status" value="1"/>
</dbReference>
<name>A0A7X2NFA9_9FIRM</name>
<dbReference type="GO" id="GO:0016887">
    <property type="term" value="F:ATP hydrolysis activity"/>
    <property type="evidence" value="ECO:0007669"/>
    <property type="project" value="InterPro"/>
</dbReference>
<dbReference type="AlphaFoldDB" id="A0A7X2NFA9"/>
<feature type="transmembrane region" description="Helical" evidence="10">
    <location>
        <begin position="90"/>
        <end position="112"/>
    </location>
</feature>
<dbReference type="InterPro" id="IPR039421">
    <property type="entry name" value="Type_1_exporter"/>
</dbReference>
<dbReference type="Proteomes" id="UP000461754">
    <property type="component" value="Unassembled WGS sequence"/>
</dbReference>
<dbReference type="InterPro" id="IPR027417">
    <property type="entry name" value="P-loop_NTPase"/>
</dbReference>
<dbReference type="GO" id="GO:0005524">
    <property type="term" value="F:ATP binding"/>
    <property type="evidence" value="ECO:0007669"/>
    <property type="project" value="UniProtKB-KW"/>
</dbReference>
<evidence type="ECO:0000256" key="4">
    <source>
        <dbReference type="ARBA" id="ARBA00022692"/>
    </source>
</evidence>
<keyword evidence="4 10" id="KW-0812">Transmembrane</keyword>
<evidence type="ECO:0000256" key="2">
    <source>
        <dbReference type="ARBA" id="ARBA00022448"/>
    </source>
</evidence>
<dbReference type="Gene3D" id="1.20.1560.10">
    <property type="entry name" value="ABC transporter type 1, transmembrane domain"/>
    <property type="match status" value="1"/>
</dbReference>
<dbReference type="PANTHER" id="PTHR43394">
    <property type="entry name" value="ATP-DEPENDENT PERMEASE MDL1, MITOCHONDRIAL"/>
    <property type="match status" value="1"/>
</dbReference>
<dbReference type="RefSeq" id="WP_154575929.1">
    <property type="nucleotide sequence ID" value="NZ_VUMO01000003.1"/>
</dbReference>
<gene>
    <name evidence="13" type="ORF">FYJ52_03740</name>
</gene>